<dbReference type="PROSITE" id="PS51186">
    <property type="entry name" value="GNAT"/>
    <property type="match status" value="1"/>
</dbReference>
<feature type="domain" description="N-acetyltransferase" evidence="6">
    <location>
        <begin position="89"/>
        <end position="239"/>
    </location>
</feature>
<dbReference type="PANTHER" id="PTHR10801">
    <property type="entry name" value="24-DEHYDROCHOLESTEROL REDUCTASE"/>
    <property type="match status" value="1"/>
</dbReference>
<evidence type="ECO:0000313" key="9">
    <source>
        <dbReference type="Proteomes" id="UP001521116"/>
    </source>
</evidence>
<proteinExistence type="predicted"/>
<dbReference type="InterPro" id="IPR040165">
    <property type="entry name" value="Diminuto-like"/>
</dbReference>
<dbReference type="PANTHER" id="PTHR10801:SF10">
    <property type="entry name" value="FAD BINDING DOMAIN PROTEIN (AFU_ORTHOLOGUE AFUA_6G14300)"/>
    <property type="match status" value="1"/>
</dbReference>
<evidence type="ECO:0000256" key="2">
    <source>
        <dbReference type="ARBA" id="ARBA00012405"/>
    </source>
</evidence>
<dbReference type="InterPro" id="IPR016181">
    <property type="entry name" value="Acyl_CoA_acyltransferase"/>
</dbReference>
<dbReference type="InterPro" id="IPR000182">
    <property type="entry name" value="GNAT_dom"/>
</dbReference>
<organism evidence="8 9">
    <name type="scientific">Neofusicoccum ribis</name>
    <dbReference type="NCBI Taxonomy" id="45134"/>
    <lineage>
        <taxon>Eukaryota</taxon>
        <taxon>Fungi</taxon>
        <taxon>Dikarya</taxon>
        <taxon>Ascomycota</taxon>
        <taxon>Pezizomycotina</taxon>
        <taxon>Dothideomycetes</taxon>
        <taxon>Dothideomycetes incertae sedis</taxon>
        <taxon>Botryosphaeriales</taxon>
        <taxon>Botryosphaeriaceae</taxon>
        <taxon>Neofusicoccum</taxon>
    </lineage>
</organism>
<dbReference type="Proteomes" id="UP001521116">
    <property type="component" value="Unassembled WGS sequence"/>
</dbReference>
<evidence type="ECO:0000259" key="7">
    <source>
        <dbReference type="PROSITE" id="PS51387"/>
    </source>
</evidence>
<evidence type="ECO:0000313" key="8">
    <source>
        <dbReference type="EMBL" id="KAL1631059.1"/>
    </source>
</evidence>
<comment type="subcellular location">
    <subcellularLocation>
        <location evidence="1">Membrane</location>
        <topology evidence="1">Single-pass membrane protein</topology>
    </subcellularLocation>
</comment>
<feature type="domain" description="FAD-binding PCMH-type" evidence="7">
    <location>
        <begin position="228"/>
        <end position="401"/>
    </location>
</feature>
<evidence type="ECO:0000259" key="6">
    <source>
        <dbReference type="PROSITE" id="PS51186"/>
    </source>
</evidence>
<dbReference type="PROSITE" id="PS51387">
    <property type="entry name" value="FAD_PCMH"/>
    <property type="match status" value="1"/>
</dbReference>
<dbReference type="SUPFAM" id="SSF56176">
    <property type="entry name" value="FAD-binding/transporter-associated domain-like"/>
    <property type="match status" value="1"/>
</dbReference>
<dbReference type="Pfam" id="PF00583">
    <property type="entry name" value="Acetyltransf_1"/>
    <property type="match status" value="1"/>
</dbReference>
<accession>A0ABR3SWW5</accession>
<gene>
    <name evidence="8" type="ORF">SLS56_004584</name>
</gene>
<dbReference type="InterPro" id="IPR006094">
    <property type="entry name" value="Oxid_FAD_bind_N"/>
</dbReference>
<evidence type="ECO:0000256" key="1">
    <source>
        <dbReference type="ARBA" id="ARBA00004167"/>
    </source>
</evidence>
<dbReference type="EMBL" id="JAJVDC020000042">
    <property type="protein sequence ID" value="KAL1631059.1"/>
    <property type="molecule type" value="Genomic_DNA"/>
</dbReference>
<sequence length="751" mass="85178">MPIGLCKRPRRPKTKPEELIDTINALSASAFLDRFFPPSSSLFQYRDYNITLKPVTALGEDEFTACFKLIESTSAADYKTSSRGWHPKDKQREMREDHMQYLLVRKAPTSRVDSANEVADVLETSSSKPLENGAEDDIVAFLAYMFTIEDEYPVIYIYEIHLVEAHRGGGLGKHLMRIVDHCASEGAVEKVMLTCFRCNTAAMAFYTKLGFGEDEFSPPAKRLRGGKIKMPSYMIMSKSAVAKISAGVRTFHERGEKFRISHGSTNSTRQSATRRKTNFIDTSGLSHVLKVDVESRTALVQPNVPMDRLAEETMKYGLIPPVIMEFPGITVGGGYSGTSGESSSFKYGYFDRTINWVEMVLANGEVIRCSRSEMPDLFHGAAGAVGTFGVTTLVELQLKEAKKFVETTYHPVSSTAEAVELCEQFIKEPDTYDYVDGILFSKTEGAIITGRATNNPSPKARVQTFSSAKDPWFYLHVQDQIKPGRPKTEAVPLAEYLFRYDRGGFWVGRSAFEYFRFPFNAATRWWLDDFLHTRMLYSALHASGQSKRYVVQDLALPFPTAEKFVDYTAEKFGIWPLWLCPLKQSPPPTMHPNNPAEVEQVALPEKGATETQLKPLLNIGLWGWAPRHAQNDFDAFADLNRDLEAKLRELGGMKWLYAHTYYTEDEFWQTYANREWYDALRKKYGATGLPSVYEKVKVDVEAEKRIKEEGGWARRVLDLWPVGGIYAIRKAIQSGLYWKHRNATWNKHEGR</sequence>
<keyword evidence="9" id="KW-1185">Reference proteome</keyword>
<evidence type="ECO:0000256" key="4">
    <source>
        <dbReference type="ARBA" id="ARBA00022989"/>
    </source>
</evidence>
<name>A0ABR3SWW5_9PEZI</name>
<keyword evidence="4" id="KW-1133">Transmembrane helix</keyword>
<dbReference type="InterPro" id="IPR036318">
    <property type="entry name" value="FAD-bd_PCMH-like_sf"/>
</dbReference>
<reference evidence="8 9" key="1">
    <citation type="submission" date="2024-02" db="EMBL/GenBank/DDBJ databases">
        <title>De novo assembly and annotation of 12 fungi associated with fruit tree decline syndrome in Ontario, Canada.</title>
        <authorList>
            <person name="Sulman M."/>
            <person name="Ellouze W."/>
            <person name="Ilyukhin E."/>
        </authorList>
    </citation>
    <scope>NUCLEOTIDE SEQUENCE [LARGE SCALE GENOMIC DNA]</scope>
    <source>
        <strain evidence="8 9">M1-105</strain>
    </source>
</reference>
<dbReference type="InterPro" id="IPR016169">
    <property type="entry name" value="FAD-bd_PCMH_sub2"/>
</dbReference>
<dbReference type="SUPFAM" id="SSF55729">
    <property type="entry name" value="Acyl-CoA N-acyltransferases (Nat)"/>
    <property type="match status" value="1"/>
</dbReference>
<keyword evidence="5" id="KW-0472">Membrane</keyword>
<keyword evidence="3" id="KW-0812">Transmembrane</keyword>
<evidence type="ECO:0000256" key="3">
    <source>
        <dbReference type="ARBA" id="ARBA00022692"/>
    </source>
</evidence>
<dbReference type="InterPro" id="IPR016166">
    <property type="entry name" value="FAD-bd_PCMH"/>
</dbReference>
<dbReference type="Gene3D" id="3.40.630.30">
    <property type="match status" value="1"/>
</dbReference>
<dbReference type="Pfam" id="PF01565">
    <property type="entry name" value="FAD_binding_4"/>
    <property type="match status" value="1"/>
</dbReference>
<dbReference type="EC" id="1.3.1.72" evidence="2"/>
<dbReference type="CDD" id="cd04301">
    <property type="entry name" value="NAT_SF"/>
    <property type="match status" value="1"/>
</dbReference>
<evidence type="ECO:0000256" key="5">
    <source>
        <dbReference type="ARBA" id="ARBA00023136"/>
    </source>
</evidence>
<dbReference type="Gene3D" id="3.30.465.10">
    <property type="match status" value="1"/>
</dbReference>
<protein>
    <recommendedName>
        <fullName evidence="2">Delta(24)-sterol reductase</fullName>
        <ecNumber evidence="2">1.3.1.72</ecNumber>
    </recommendedName>
</protein>
<comment type="caution">
    <text evidence="8">The sequence shown here is derived from an EMBL/GenBank/DDBJ whole genome shotgun (WGS) entry which is preliminary data.</text>
</comment>